<organism evidence="2 3">
    <name type="scientific">Scleroderma citrinum Foug A</name>
    <dbReference type="NCBI Taxonomy" id="1036808"/>
    <lineage>
        <taxon>Eukaryota</taxon>
        <taxon>Fungi</taxon>
        <taxon>Dikarya</taxon>
        <taxon>Basidiomycota</taxon>
        <taxon>Agaricomycotina</taxon>
        <taxon>Agaricomycetes</taxon>
        <taxon>Agaricomycetidae</taxon>
        <taxon>Boletales</taxon>
        <taxon>Sclerodermatineae</taxon>
        <taxon>Sclerodermataceae</taxon>
        <taxon>Scleroderma</taxon>
    </lineage>
</organism>
<evidence type="ECO:0000313" key="2">
    <source>
        <dbReference type="EMBL" id="KIM63123.1"/>
    </source>
</evidence>
<dbReference type="Proteomes" id="UP000053989">
    <property type="component" value="Unassembled WGS sequence"/>
</dbReference>
<evidence type="ECO:0000256" key="1">
    <source>
        <dbReference type="SAM" id="Phobius"/>
    </source>
</evidence>
<dbReference type="InParanoid" id="A0A0C2ZNJ6"/>
<proteinExistence type="predicted"/>
<reference evidence="2 3" key="1">
    <citation type="submission" date="2014-04" db="EMBL/GenBank/DDBJ databases">
        <authorList>
            <consortium name="DOE Joint Genome Institute"/>
            <person name="Kuo A."/>
            <person name="Kohler A."/>
            <person name="Nagy L.G."/>
            <person name="Floudas D."/>
            <person name="Copeland A."/>
            <person name="Barry K.W."/>
            <person name="Cichocki N."/>
            <person name="Veneault-Fourrey C."/>
            <person name="LaButti K."/>
            <person name="Lindquist E.A."/>
            <person name="Lipzen A."/>
            <person name="Lundell T."/>
            <person name="Morin E."/>
            <person name="Murat C."/>
            <person name="Sun H."/>
            <person name="Tunlid A."/>
            <person name="Henrissat B."/>
            <person name="Grigoriev I.V."/>
            <person name="Hibbett D.S."/>
            <person name="Martin F."/>
            <person name="Nordberg H.P."/>
            <person name="Cantor M.N."/>
            <person name="Hua S.X."/>
        </authorList>
    </citation>
    <scope>NUCLEOTIDE SEQUENCE [LARGE SCALE GENOMIC DNA]</scope>
    <source>
        <strain evidence="2 3">Foug A</strain>
    </source>
</reference>
<name>A0A0C2ZNJ6_9AGAM</name>
<keyword evidence="3" id="KW-1185">Reference proteome</keyword>
<dbReference type="OrthoDB" id="2564568at2759"/>
<accession>A0A0C2ZNJ6</accession>
<evidence type="ECO:0000313" key="3">
    <source>
        <dbReference type="Proteomes" id="UP000053989"/>
    </source>
</evidence>
<dbReference type="EMBL" id="KN822037">
    <property type="protein sequence ID" value="KIM63123.1"/>
    <property type="molecule type" value="Genomic_DNA"/>
</dbReference>
<protein>
    <submittedName>
        <fullName evidence="2">Uncharacterized protein</fullName>
    </submittedName>
</protein>
<keyword evidence="1" id="KW-1133">Transmembrane helix</keyword>
<dbReference type="AlphaFoldDB" id="A0A0C2ZNJ6"/>
<keyword evidence="1" id="KW-0472">Membrane</keyword>
<dbReference type="HOGENOM" id="CLU_1090550_0_0_1"/>
<sequence>MACSRKGHSRPAGLWEHSAAGFADKEASLSPPAFTQFFRPSCVGSLPAHTLGPLPSEYVVDGQPSHSGEIQDHSRTHGPKAPLCIFKHVLCSPFPVLSITHKPDFFASTIMIEIAPLFGVLTAATQLHSTDGNLTVPEPLLGHCQHDCMGLWIFVLNALVTQFQPSCSEDSSCFCAHTIQSYAEACATCIADYAPSSTSEVESDLQSYNNACGTSLAIGSSGSQGGKKGNASKPKIAGGFTVAVAVAVFGASMIL</sequence>
<feature type="transmembrane region" description="Helical" evidence="1">
    <location>
        <begin position="236"/>
        <end position="254"/>
    </location>
</feature>
<reference evidence="3" key="2">
    <citation type="submission" date="2015-01" db="EMBL/GenBank/DDBJ databases">
        <title>Evolutionary Origins and Diversification of the Mycorrhizal Mutualists.</title>
        <authorList>
            <consortium name="DOE Joint Genome Institute"/>
            <consortium name="Mycorrhizal Genomics Consortium"/>
            <person name="Kohler A."/>
            <person name="Kuo A."/>
            <person name="Nagy L.G."/>
            <person name="Floudas D."/>
            <person name="Copeland A."/>
            <person name="Barry K.W."/>
            <person name="Cichocki N."/>
            <person name="Veneault-Fourrey C."/>
            <person name="LaButti K."/>
            <person name="Lindquist E.A."/>
            <person name="Lipzen A."/>
            <person name="Lundell T."/>
            <person name="Morin E."/>
            <person name="Murat C."/>
            <person name="Riley R."/>
            <person name="Ohm R."/>
            <person name="Sun H."/>
            <person name="Tunlid A."/>
            <person name="Henrissat B."/>
            <person name="Grigoriev I.V."/>
            <person name="Hibbett D.S."/>
            <person name="Martin F."/>
        </authorList>
    </citation>
    <scope>NUCLEOTIDE SEQUENCE [LARGE SCALE GENOMIC DNA]</scope>
    <source>
        <strain evidence="3">Foug A</strain>
    </source>
</reference>
<keyword evidence="1" id="KW-0812">Transmembrane</keyword>
<gene>
    <name evidence="2" type="ORF">SCLCIDRAFT_24505</name>
</gene>